<dbReference type="InterPro" id="IPR001680">
    <property type="entry name" value="WD40_rpt"/>
</dbReference>
<feature type="compositionally biased region" description="Polar residues" evidence="4">
    <location>
        <begin position="24"/>
        <end position="41"/>
    </location>
</feature>
<dbReference type="OrthoDB" id="5600002at2759"/>
<evidence type="ECO:0000313" key="5">
    <source>
        <dbReference type="EMBL" id="KAG0257124.1"/>
    </source>
</evidence>
<dbReference type="PROSITE" id="PS00678">
    <property type="entry name" value="WD_REPEATS_1"/>
    <property type="match status" value="2"/>
</dbReference>
<evidence type="ECO:0000256" key="3">
    <source>
        <dbReference type="PROSITE-ProRule" id="PRU00221"/>
    </source>
</evidence>
<dbReference type="Proteomes" id="UP000726737">
    <property type="component" value="Unassembled WGS sequence"/>
</dbReference>
<keyword evidence="1 3" id="KW-0853">WD repeat</keyword>
<dbReference type="PANTHER" id="PTHR44376:SF5">
    <property type="entry name" value="TRANSCRIPTIONAL COREPRESSOR LEUNIG ISOFORM X1"/>
    <property type="match status" value="1"/>
</dbReference>
<evidence type="ECO:0000256" key="4">
    <source>
        <dbReference type="SAM" id="MobiDB-lite"/>
    </source>
</evidence>
<gene>
    <name evidence="5" type="ORF">BG011_004145</name>
</gene>
<comment type="caution">
    <text evidence="5">The sequence shown here is derived from an EMBL/GenBank/DDBJ whole genome shotgun (WGS) entry which is preliminary data.</text>
</comment>
<dbReference type="GO" id="GO:0003714">
    <property type="term" value="F:transcription corepressor activity"/>
    <property type="evidence" value="ECO:0007669"/>
    <property type="project" value="InterPro"/>
</dbReference>
<feature type="region of interest" description="Disordered" evidence="4">
    <location>
        <begin position="80"/>
        <end position="100"/>
    </location>
</feature>
<feature type="repeat" description="WD" evidence="3">
    <location>
        <begin position="357"/>
        <end position="400"/>
    </location>
</feature>
<dbReference type="EMBL" id="JAAAJA010000271">
    <property type="protein sequence ID" value="KAG0257124.1"/>
    <property type="molecule type" value="Genomic_DNA"/>
</dbReference>
<feature type="compositionally biased region" description="Low complexity" evidence="4">
    <location>
        <begin position="13"/>
        <end position="23"/>
    </location>
</feature>
<dbReference type="PROSITE" id="PS50082">
    <property type="entry name" value="WD_REPEATS_2"/>
    <property type="match status" value="2"/>
</dbReference>
<dbReference type="SMART" id="SM00320">
    <property type="entry name" value="WD40"/>
    <property type="match status" value="5"/>
</dbReference>
<dbReference type="InterPro" id="IPR044716">
    <property type="entry name" value="LEUNIG-like"/>
</dbReference>
<keyword evidence="6" id="KW-1185">Reference proteome</keyword>
<dbReference type="PANTHER" id="PTHR44376">
    <property type="entry name" value="TRANSCRIPTIONAL REGULATOR OF FILAMENTOUS GROWTH FLO8"/>
    <property type="match status" value="1"/>
</dbReference>
<dbReference type="Gene3D" id="2.130.10.10">
    <property type="entry name" value="YVTN repeat-like/Quinoprotein amine dehydrogenase"/>
    <property type="match status" value="2"/>
</dbReference>
<dbReference type="Pfam" id="PF00400">
    <property type="entry name" value="WD40"/>
    <property type="match status" value="4"/>
</dbReference>
<feature type="repeat" description="WD" evidence="3">
    <location>
        <begin position="261"/>
        <end position="302"/>
    </location>
</feature>
<dbReference type="InterPro" id="IPR036322">
    <property type="entry name" value="WD40_repeat_dom_sf"/>
</dbReference>
<evidence type="ECO:0000256" key="2">
    <source>
        <dbReference type="ARBA" id="ARBA00022737"/>
    </source>
</evidence>
<feature type="region of interest" description="Disordered" evidence="4">
    <location>
        <begin position="1"/>
        <end position="48"/>
    </location>
</feature>
<reference evidence="5" key="1">
    <citation type="journal article" date="2020" name="Fungal Divers.">
        <title>Resolving the Mortierellaceae phylogeny through synthesis of multi-gene phylogenetics and phylogenomics.</title>
        <authorList>
            <person name="Vandepol N."/>
            <person name="Liber J."/>
            <person name="Desiro A."/>
            <person name="Na H."/>
            <person name="Kennedy M."/>
            <person name="Barry K."/>
            <person name="Grigoriev I.V."/>
            <person name="Miller A.N."/>
            <person name="O'Donnell K."/>
            <person name="Stajich J.E."/>
            <person name="Bonito G."/>
        </authorList>
    </citation>
    <scope>NUCLEOTIDE SEQUENCE</scope>
    <source>
        <strain evidence="5">KOD948</strain>
    </source>
</reference>
<dbReference type="AlphaFoldDB" id="A0A9P6Q1T9"/>
<name>A0A9P6Q1T9_9FUNG</name>
<sequence length="601" mass="65124">MQQQQQQPPPPQQQVTPGPQTPQDSSQIKTIQSPMPHNSIPNGVHGQAESLAGGHAVTQGQDANRHTSSPTSQAMRDRMNAMQSPNSGNNPATPMAAGSPTNRARMTQFQFQAQQQEAQKKQQAMMWNRQQGLIPPDGSKQQLQRQASMMNHQQMLSDARHHGEEYVGSPSAASQTIVQGAIISPVSSGIENMTMNSGGVDEIGRIQSLLTDDGGIENDGLQMDDMGMDAYGNINLSSLSRSEERQMQSGHDSMLQLFGSLSGHTQKVSTCTFSYDGRWLASAGVDKKLLIWSVPDKELKCTIEGSECHAGVRTNARFNSDERLILGTTSLDYTVRIWDLTPLAQGTSSSAKAVQILKGHKITVTSVDFCPSVGSNHCVSCDGDGELRLWDFMTGQCERVIKLLLKPGYSSNPVRYHPHIPNLVAVAVGTTIYTVQINDPKSQPRPINTTHDKNITTLDWSSHGNLLVSASEELICVWDTTHATQWKVLSTQQSQKISSCAFLKSHNAAGSTTAGTVSNSSTSAAATTRLVYSTYEKIFVWTFSVNGYMRKTSLVDVQAHPGKAVIALTCCKTSLDGENELLLASASAGNDGNLKLWRIAG</sequence>
<dbReference type="InterPro" id="IPR019775">
    <property type="entry name" value="WD40_repeat_CS"/>
</dbReference>
<evidence type="ECO:0000313" key="6">
    <source>
        <dbReference type="Proteomes" id="UP000726737"/>
    </source>
</evidence>
<protein>
    <submittedName>
        <fullName evidence="5">Uncharacterized protein</fullName>
    </submittedName>
</protein>
<accession>A0A9P6Q1T9</accession>
<feature type="compositionally biased region" description="Polar residues" evidence="4">
    <location>
        <begin position="81"/>
        <end position="92"/>
    </location>
</feature>
<evidence type="ECO:0000256" key="1">
    <source>
        <dbReference type="ARBA" id="ARBA00022574"/>
    </source>
</evidence>
<keyword evidence="2" id="KW-0677">Repeat</keyword>
<dbReference type="PROSITE" id="PS50294">
    <property type="entry name" value="WD_REPEATS_REGION"/>
    <property type="match status" value="2"/>
</dbReference>
<proteinExistence type="predicted"/>
<dbReference type="InterPro" id="IPR015943">
    <property type="entry name" value="WD40/YVTN_repeat-like_dom_sf"/>
</dbReference>
<organism evidence="5 6">
    <name type="scientific">Mortierella polycephala</name>
    <dbReference type="NCBI Taxonomy" id="41804"/>
    <lineage>
        <taxon>Eukaryota</taxon>
        <taxon>Fungi</taxon>
        <taxon>Fungi incertae sedis</taxon>
        <taxon>Mucoromycota</taxon>
        <taxon>Mortierellomycotina</taxon>
        <taxon>Mortierellomycetes</taxon>
        <taxon>Mortierellales</taxon>
        <taxon>Mortierellaceae</taxon>
        <taxon>Mortierella</taxon>
    </lineage>
</organism>
<dbReference type="SUPFAM" id="SSF50978">
    <property type="entry name" value="WD40 repeat-like"/>
    <property type="match status" value="1"/>
</dbReference>